<accession>A0A3D9ZSK5</accession>
<dbReference type="Proteomes" id="UP000256913">
    <property type="component" value="Unassembled WGS sequence"/>
</dbReference>
<dbReference type="PANTHER" id="PTHR34135:SF2">
    <property type="entry name" value="LYSOZYME"/>
    <property type="match status" value="1"/>
</dbReference>
<evidence type="ECO:0000313" key="8">
    <source>
        <dbReference type="Proteomes" id="UP000256913"/>
    </source>
</evidence>
<dbReference type="EMBL" id="QUMQ01000001">
    <property type="protein sequence ID" value="REF99584.1"/>
    <property type="molecule type" value="Genomic_DNA"/>
</dbReference>
<dbReference type="Pfam" id="PF01183">
    <property type="entry name" value="Glyco_hydro_25"/>
    <property type="match status" value="1"/>
</dbReference>
<evidence type="ECO:0000256" key="4">
    <source>
        <dbReference type="ARBA" id="ARBA00023295"/>
    </source>
</evidence>
<sequence length="571" mass="60644">MRIRTDLTHRRLRLAVAFSAAIVTAVLAPGGAMASGPSITPSNSDNGWAGSGTPTSVSGTSTALATIVPPPAGYPINGRDVSSHDHNGGKTVSWPAQKAAGDEFAYVKATEGTTYTNEYFTQDYRGAKAAGLYVGAYAWGRPDKGNPVGQANYFVDHMEWSRDGRTLPPFLDIEWPYNDLPACYGLNQSQMRSWISSFLSQVQARIGVTPMIYTNVNWWNPCTGNSTAFAGYLLDVASCNSSPPSVPGWGNHWTFWQYDIPDCQRGGDRDSNVFNGSLAQLAQLAGAHAGSGADVAWMQGSGLFTFSGAGFPTIGSVDGIGTPDWAGVGDYNHDGRDDLFWYYAGDGTIHTCDANGTTFTNCTMRRGPGVGKPDWAGVGDFDGDGYRDDIAWHQGSTIFTLSGSGLATTGSVDGPGTPTWAGVGDYTHDGRDDLFWFYPDGTIHTCESNGSTFANCTMRRGPGIGTPDWAGVGDFDADGYRDDIAWHQGSAVFTFSGTGLATIGSVDGIGTPTWAGVGDYNHDGRDDLIWYYGADGTLHTGESTGTTFSNWTMRRGPGIGVPAWAGTGTFH</sequence>
<keyword evidence="4" id="KW-0326">Glycosidase</keyword>
<gene>
    <name evidence="7" type="ORF">DFJ67_5623</name>
</gene>
<organism evidence="7 8">
    <name type="scientific">Asanoa ferruginea</name>
    <dbReference type="NCBI Taxonomy" id="53367"/>
    <lineage>
        <taxon>Bacteria</taxon>
        <taxon>Bacillati</taxon>
        <taxon>Actinomycetota</taxon>
        <taxon>Actinomycetes</taxon>
        <taxon>Micromonosporales</taxon>
        <taxon>Micromonosporaceae</taxon>
        <taxon>Asanoa</taxon>
    </lineage>
</organism>
<evidence type="ECO:0000256" key="1">
    <source>
        <dbReference type="ARBA" id="ARBA00010646"/>
    </source>
</evidence>
<feature type="signal peptide" evidence="6">
    <location>
        <begin position="1"/>
        <end position="34"/>
    </location>
</feature>
<evidence type="ECO:0000313" key="7">
    <source>
        <dbReference type="EMBL" id="REF99584.1"/>
    </source>
</evidence>
<keyword evidence="2 6" id="KW-0732">Signal</keyword>
<dbReference type="AlphaFoldDB" id="A0A3D9ZSK5"/>
<dbReference type="OrthoDB" id="287365at2"/>
<proteinExistence type="inferred from homology"/>
<evidence type="ECO:0000256" key="5">
    <source>
        <dbReference type="SAM" id="MobiDB-lite"/>
    </source>
</evidence>
<dbReference type="SMART" id="SM00641">
    <property type="entry name" value="Glyco_25"/>
    <property type="match status" value="1"/>
</dbReference>
<dbReference type="GO" id="GO:0009253">
    <property type="term" value="P:peptidoglycan catabolic process"/>
    <property type="evidence" value="ECO:0007669"/>
    <property type="project" value="InterPro"/>
</dbReference>
<feature type="region of interest" description="Disordered" evidence="5">
    <location>
        <begin position="75"/>
        <end position="94"/>
    </location>
</feature>
<dbReference type="SUPFAM" id="SSF51445">
    <property type="entry name" value="(Trans)glycosidases"/>
    <property type="match status" value="1"/>
</dbReference>
<evidence type="ECO:0000256" key="2">
    <source>
        <dbReference type="ARBA" id="ARBA00022729"/>
    </source>
</evidence>
<dbReference type="InterPro" id="IPR028994">
    <property type="entry name" value="Integrin_alpha_N"/>
</dbReference>
<dbReference type="GO" id="GO:0003796">
    <property type="term" value="F:lysozyme activity"/>
    <property type="evidence" value="ECO:0007669"/>
    <property type="project" value="InterPro"/>
</dbReference>
<dbReference type="InterPro" id="IPR002053">
    <property type="entry name" value="Glyco_hydro_25"/>
</dbReference>
<comment type="similarity">
    <text evidence="1">Belongs to the glycosyl hydrolase 25 family.</text>
</comment>
<name>A0A3D9ZSK5_9ACTN</name>
<feature type="region of interest" description="Disordered" evidence="5">
    <location>
        <begin position="33"/>
        <end position="59"/>
    </location>
</feature>
<dbReference type="GO" id="GO:0016998">
    <property type="term" value="P:cell wall macromolecule catabolic process"/>
    <property type="evidence" value="ECO:0007669"/>
    <property type="project" value="InterPro"/>
</dbReference>
<feature type="compositionally biased region" description="Polar residues" evidence="5">
    <location>
        <begin position="37"/>
        <end position="46"/>
    </location>
</feature>
<dbReference type="PROSITE" id="PS51904">
    <property type="entry name" value="GLYCOSYL_HYDROL_F25_2"/>
    <property type="match status" value="1"/>
</dbReference>
<dbReference type="PANTHER" id="PTHR34135">
    <property type="entry name" value="LYSOZYME"/>
    <property type="match status" value="1"/>
</dbReference>
<dbReference type="GO" id="GO:0016052">
    <property type="term" value="P:carbohydrate catabolic process"/>
    <property type="evidence" value="ECO:0007669"/>
    <property type="project" value="TreeGrafter"/>
</dbReference>
<keyword evidence="8" id="KW-1185">Reference proteome</keyword>
<dbReference type="Gene3D" id="3.20.20.80">
    <property type="entry name" value="Glycosidases"/>
    <property type="match status" value="1"/>
</dbReference>
<reference evidence="7 8" key="1">
    <citation type="submission" date="2018-08" db="EMBL/GenBank/DDBJ databases">
        <title>Sequencing the genomes of 1000 actinobacteria strains.</title>
        <authorList>
            <person name="Klenk H.-P."/>
        </authorList>
    </citation>
    <scope>NUCLEOTIDE SEQUENCE [LARGE SCALE GENOMIC DNA]</scope>
    <source>
        <strain evidence="7 8">DSM 44099</strain>
    </source>
</reference>
<comment type="caution">
    <text evidence="7">The sequence shown here is derived from an EMBL/GenBank/DDBJ whole genome shotgun (WGS) entry which is preliminary data.</text>
</comment>
<dbReference type="Pfam" id="PF13517">
    <property type="entry name" value="FG-GAP_3"/>
    <property type="match status" value="1"/>
</dbReference>
<evidence type="ECO:0000256" key="3">
    <source>
        <dbReference type="ARBA" id="ARBA00022801"/>
    </source>
</evidence>
<dbReference type="RefSeq" id="WP_116070736.1">
    <property type="nucleotide sequence ID" value="NZ_QUMQ01000001.1"/>
</dbReference>
<dbReference type="SUPFAM" id="SSF69318">
    <property type="entry name" value="Integrin alpha N-terminal domain"/>
    <property type="match status" value="1"/>
</dbReference>
<dbReference type="InterPro" id="IPR013517">
    <property type="entry name" value="FG-GAP"/>
</dbReference>
<evidence type="ECO:0000256" key="6">
    <source>
        <dbReference type="SAM" id="SignalP"/>
    </source>
</evidence>
<protein>
    <submittedName>
        <fullName evidence="7">GH25 family lysozyme M1 (1,4-beta-N-acetylmuramidase)</fullName>
    </submittedName>
</protein>
<dbReference type="InterPro" id="IPR018077">
    <property type="entry name" value="Glyco_hydro_fam25_subgr"/>
</dbReference>
<keyword evidence="3" id="KW-0378">Hydrolase</keyword>
<feature type="chain" id="PRO_5017571351" evidence="6">
    <location>
        <begin position="35"/>
        <end position="571"/>
    </location>
</feature>
<dbReference type="InterPro" id="IPR017853">
    <property type="entry name" value="GH"/>
</dbReference>